<accession>A0A1D1YTD6</accession>
<feature type="compositionally biased region" description="Low complexity" evidence="2">
    <location>
        <begin position="67"/>
        <end position="78"/>
    </location>
</feature>
<feature type="coiled-coil region" evidence="1">
    <location>
        <begin position="433"/>
        <end position="587"/>
    </location>
</feature>
<feature type="compositionally biased region" description="Basic and acidic residues" evidence="2">
    <location>
        <begin position="15"/>
        <end position="29"/>
    </location>
</feature>
<feature type="region of interest" description="Disordered" evidence="2">
    <location>
        <begin position="99"/>
        <end position="155"/>
    </location>
</feature>
<protein>
    <submittedName>
        <fullName evidence="4">FYVE and coiled-coil domain-containing protein 1</fullName>
    </submittedName>
</protein>
<evidence type="ECO:0000259" key="3">
    <source>
        <dbReference type="Pfam" id="PF24670"/>
    </source>
</evidence>
<dbReference type="PANTHER" id="PTHR47491:SF5">
    <property type="entry name" value="CAP-GLY DOMAIN LINKER"/>
    <property type="match status" value="1"/>
</dbReference>
<dbReference type="AlphaFoldDB" id="A0A1D1YTD6"/>
<feature type="region of interest" description="Disordered" evidence="2">
    <location>
        <begin position="1"/>
        <end position="78"/>
    </location>
</feature>
<name>A0A1D1YTD6_9ARAE</name>
<gene>
    <name evidence="4" type="primary">Fyco1_3</name>
    <name evidence="4" type="ORF">g.34749</name>
</gene>
<proteinExistence type="predicted"/>
<dbReference type="EMBL" id="GDJX01010018">
    <property type="protein sequence ID" value="JAT57918.1"/>
    <property type="molecule type" value="Transcribed_RNA"/>
</dbReference>
<keyword evidence="1" id="KW-0175">Coiled coil</keyword>
<feature type="domain" description="DUF7653" evidence="3">
    <location>
        <begin position="632"/>
        <end position="758"/>
    </location>
</feature>
<feature type="region of interest" description="Disordered" evidence="2">
    <location>
        <begin position="181"/>
        <end position="232"/>
    </location>
</feature>
<reference evidence="4" key="1">
    <citation type="submission" date="2015-07" db="EMBL/GenBank/DDBJ databases">
        <title>Transcriptome Assembly of Anthurium amnicola.</title>
        <authorList>
            <person name="Suzuki J."/>
        </authorList>
    </citation>
    <scope>NUCLEOTIDE SEQUENCE</scope>
</reference>
<dbReference type="Pfam" id="PF24670">
    <property type="entry name" value="DUF7653"/>
    <property type="match status" value="1"/>
</dbReference>
<sequence>MRKFFSFRSSSAPSGEKEKTLPSAPKDENVYWETPGENVSRNAEGADVRIKKQTSKASSGSPHLRRSLSFSSSTPYSSWVDGQCDSGCANLPHRSAERPIHCLPMTPERLPKSKRDSQGTIHKSHAFEKPDSPTSSRGHHGLRGNSPYSSPVPFRCKSSRVTQSLNANNILDLYVDGEHHERRFRKDSQPSLTVNDGSIVEKRTLPSFGRPPKARDAAPSSPTSSKESLRSCSFREDKDVTHSFSALYWAGDDFRLRSPKKHSRKVIERQLCTLHGKSRMKVPDSESQTTTTTTIEDMYEDSSNNNMQNCTFSDHISGDKKLNGYCTEEAPSFHERSHSLCDDLMGIRHENSLFFRQQNEDVDAGLLRKLKEAEKKIEMLTESDTDSNRLWSGKLGTSGLVHMIRNMIEERKNLASELSSQIRCRISERSSTIEALKQAKKDFDTRTRRLEKEKNELQLSLEKELDRRSTDWSFKLEKFQAEEQRLRERVRELAEQNVSLQREVSSLSEKEMEARSRIMNSEAELNVMTTRLEEMRNENSKLQQAVSELQEQCNMAEADQDCVKRKYKEKEKETKELQKAVAKLQTICGEQEKTITGLRQGYVDQVGKQSQEGGDLVSKLQKEHIRLTSVEQTLRKEVASFTLEVESLRKENLYILGRLKCTGSSCGFSLIRIEQELCTQIEFLQSKTLSLLDDGIELSGKLLKAVNSKQYECGHVAIHELDGYSAAEYDMKLQSLKRAANIVRGRLQSMSEMLDQRSKLGDLELQSQKTVNDLSRQCDVTSREDEMELELKAETLLTRLLRENLFYKEQELEQLQSELGSSVCGNELLKSETQRLQDELSCLTHKTKDMELQMLKRDKMFNQLEHDLQECMKELTISRDMLPRVSEERDRLWEEVKQSKETNMLLDYEVKSLRKKVEALDEDILIKEGQITMLKDSLGYKPFDIIYSPSAMKERSSE</sequence>
<evidence type="ECO:0000256" key="2">
    <source>
        <dbReference type="SAM" id="MobiDB-lite"/>
    </source>
</evidence>
<dbReference type="InterPro" id="IPR056070">
    <property type="entry name" value="DUF7653"/>
</dbReference>
<organism evidence="4">
    <name type="scientific">Anthurium amnicola</name>
    <dbReference type="NCBI Taxonomy" id="1678845"/>
    <lineage>
        <taxon>Eukaryota</taxon>
        <taxon>Viridiplantae</taxon>
        <taxon>Streptophyta</taxon>
        <taxon>Embryophyta</taxon>
        <taxon>Tracheophyta</taxon>
        <taxon>Spermatophyta</taxon>
        <taxon>Magnoliopsida</taxon>
        <taxon>Liliopsida</taxon>
        <taxon>Araceae</taxon>
        <taxon>Pothoideae</taxon>
        <taxon>Potheae</taxon>
        <taxon>Anthurium</taxon>
    </lineage>
</organism>
<evidence type="ECO:0000313" key="4">
    <source>
        <dbReference type="EMBL" id="JAT57918.1"/>
    </source>
</evidence>
<dbReference type="PANTHER" id="PTHR47491">
    <property type="entry name" value="CAP-GLY DOMAIN LINKER"/>
    <property type="match status" value="1"/>
</dbReference>
<evidence type="ECO:0000256" key="1">
    <source>
        <dbReference type="SAM" id="Coils"/>
    </source>
</evidence>